<organism evidence="1 2">
    <name type="scientific">Hydrogenispora ethanolica</name>
    <dbReference type="NCBI Taxonomy" id="1082276"/>
    <lineage>
        <taxon>Bacteria</taxon>
        <taxon>Bacillati</taxon>
        <taxon>Bacillota</taxon>
        <taxon>Hydrogenispora</taxon>
    </lineage>
</organism>
<keyword evidence="2" id="KW-1185">Reference proteome</keyword>
<evidence type="ECO:0000313" key="1">
    <source>
        <dbReference type="EMBL" id="TCL62784.1"/>
    </source>
</evidence>
<evidence type="ECO:0000313" key="2">
    <source>
        <dbReference type="Proteomes" id="UP000295008"/>
    </source>
</evidence>
<accession>A0A4R1RAJ2</accession>
<reference evidence="1 2" key="1">
    <citation type="submission" date="2019-03" db="EMBL/GenBank/DDBJ databases">
        <title>Genomic Encyclopedia of Type Strains, Phase IV (KMG-IV): sequencing the most valuable type-strain genomes for metagenomic binning, comparative biology and taxonomic classification.</title>
        <authorList>
            <person name="Goeker M."/>
        </authorList>
    </citation>
    <scope>NUCLEOTIDE SEQUENCE [LARGE SCALE GENOMIC DNA]</scope>
    <source>
        <strain evidence="1 2">LX-B</strain>
    </source>
</reference>
<comment type="caution">
    <text evidence="1">The sequence shown here is derived from an EMBL/GenBank/DDBJ whole genome shotgun (WGS) entry which is preliminary data.</text>
</comment>
<gene>
    <name evidence="1" type="ORF">EDC14_102365</name>
</gene>
<dbReference type="Proteomes" id="UP000295008">
    <property type="component" value="Unassembled WGS sequence"/>
</dbReference>
<evidence type="ECO:0008006" key="3">
    <source>
        <dbReference type="Google" id="ProtNLM"/>
    </source>
</evidence>
<dbReference type="AlphaFoldDB" id="A0A4R1RAJ2"/>
<proteinExistence type="predicted"/>
<dbReference type="RefSeq" id="WP_132015578.1">
    <property type="nucleotide sequence ID" value="NZ_SLUN01000023.1"/>
</dbReference>
<sequence length="266" mass="29210">MSKTGMVGFLCLIWVAIWAGPCLALDLGISPPDISIQISPGQTYQGEIFVFGSDRETTQVTIFKNDWFLTSAGAYQFLPMGTVKRSAAPWVTLQANRLSLAPKTGQRVQYTLKVPADASGSYWTALMFSTVPAAAPGNGRFQIAMSGRVAYIMRIDVNGSAPGRGSIERFHLNWDAKQQKIVAALRVKNSGESFVRFKGRLEIRDNRGRIVNVLSFGEGLILPGSAQEFRLQEYSFHFQPGYYVGLAVADLGDQSLKAVQTTFQVK</sequence>
<dbReference type="EMBL" id="SLUN01000023">
    <property type="protein sequence ID" value="TCL62784.1"/>
    <property type="molecule type" value="Genomic_DNA"/>
</dbReference>
<dbReference type="OrthoDB" id="30783at2"/>
<protein>
    <recommendedName>
        <fullName evidence="3">P pilus assembly chaperone PapD</fullName>
    </recommendedName>
</protein>
<name>A0A4R1RAJ2_HYDET</name>